<evidence type="ECO:0000259" key="3">
    <source>
        <dbReference type="PROSITE" id="PS50095"/>
    </source>
</evidence>
<dbReference type="Proteomes" id="UP000554482">
    <property type="component" value="Unassembled WGS sequence"/>
</dbReference>
<comment type="caution">
    <text evidence="1">Lacks conserved residue(s) required for the propagation of feature annotation.</text>
</comment>
<accession>A0A7J6VAA9</accession>
<dbReference type="SUPFAM" id="SSF49723">
    <property type="entry name" value="Lipase/lipooxygenase domain (PLAT/LH2 domain)"/>
    <property type="match status" value="1"/>
</dbReference>
<evidence type="ECO:0000256" key="1">
    <source>
        <dbReference type="PROSITE-ProRule" id="PRU00152"/>
    </source>
</evidence>
<dbReference type="PANTHER" id="PTHR31718:SF0">
    <property type="entry name" value="PLAT DOMAIN-CONTAINING PROTEIN 2"/>
    <property type="match status" value="1"/>
</dbReference>
<keyword evidence="5" id="KW-1185">Reference proteome</keyword>
<dbReference type="AlphaFoldDB" id="A0A7J6VAA9"/>
<dbReference type="InterPro" id="IPR001024">
    <property type="entry name" value="PLAT/LH2_dom"/>
</dbReference>
<evidence type="ECO:0000313" key="5">
    <source>
        <dbReference type="Proteomes" id="UP000554482"/>
    </source>
</evidence>
<organism evidence="4 5">
    <name type="scientific">Thalictrum thalictroides</name>
    <name type="common">Rue-anemone</name>
    <name type="synonym">Anemone thalictroides</name>
    <dbReference type="NCBI Taxonomy" id="46969"/>
    <lineage>
        <taxon>Eukaryota</taxon>
        <taxon>Viridiplantae</taxon>
        <taxon>Streptophyta</taxon>
        <taxon>Embryophyta</taxon>
        <taxon>Tracheophyta</taxon>
        <taxon>Spermatophyta</taxon>
        <taxon>Magnoliopsida</taxon>
        <taxon>Ranunculales</taxon>
        <taxon>Ranunculaceae</taxon>
        <taxon>Thalictroideae</taxon>
        <taxon>Thalictrum</taxon>
    </lineage>
</organism>
<feature type="chain" id="PRO_5029787973" evidence="2">
    <location>
        <begin position="22"/>
        <end position="166"/>
    </location>
</feature>
<protein>
    <submittedName>
        <fullName evidence="4">Plat domain-containing protein</fullName>
    </submittedName>
</protein>
<evidence type="ECO:0000313" key="4">
    <source>
        <dbReference type="EMBL" id="KAF5182024.1"/>
    </source>
</evidence>
<sequence>MTTSIYFLLFFFLAAVASVSSEDCSYTILVKTGTLGSAGTNSKISAILKDAQGSQVNIPNLENHGKMGSGHDYFEKGNLDTFIVPSKCMGSPVCSLTLSSDDKGASSGWYVEYVQVMTTRGASKAIGDNIMFEIYGWLATSEPPFLLTRTFNRCPPAMLRQINAII</sequence>
<reference evidence="4 5" key="1">
    <citation type="submission" date="2020-06" db="EMBL/GenBank/DDBJ databases">
        <title>Transcriptomic and genomic resources for Thalictrum thalictroides and T. hernandezii: Facilitating candidate gene discovery in an emerging model plant lineage.</title>
        <authorList>
            <person name="Arias T."/>
            <person name="Riano-Pachon D.M."/>
            <person name="Di Stilio V.S."/>
        </authorList>
    </citation>
    <scope>NUCLEOTIDE SEQUENCE [LARGE SCALE GENOMIC DNA]</scope>
    <source>
        <strain evidence="5">cv. WT478/WT964</strain>
        <tissue evidence="4">Leaves</tissue>
    </source>
</reference>
<name>A0A7J6VAA9_THATH</name>
<feature type="signal peptide" evidence="2">
    <location>
        <begin position="1"/>
        <end position="21"/>
    </location>
</feature>
<dbReference type="PANTHER" id="PTHR31718">
    <property type="entry name" value="PLAT DOMAIN-CONTAINING PROTEIN"/>
    <property type="match status" value="1"/>
</dbReference>
<dbReference type="InterPro" id="IPR010417">
    <property type="entry name" value="Embryo-specific_ATS3"/>
</dbReference>
<comment type="caution">
    <text evidence="4">The sequence shown here is derived from an EMBL/GenBank/DDBJ whole genome shotgun (WGS) entry which is preliminary data.</text>
</comment>
<dbReference type="InterPro" id="IPR036392">
    <property type="entry name" value="PLAT/LH2_dom_sf"/>
</dbReference>
<proteinExistence type="predicted"/>
<keyword evidence="2" id="KW-0732">Signal</keyword>
<dbReference type="OrthoDB" id="1631407at2759"/>
<feature type="domain" description="PLAT" evidence="3">
    <location>
        <begin position="24"/>
        <end position="152"/>
    </location>
</feature>
<dbReference type="EMBL" id="JABWDY010035382">
    <property type="protein sequence ID" value="KAF5182024.1"/>
    <property type="molecule type" value="Genomic_DNA"/>
</dbReference>
<dbReference type="Gene3D" id="2.60.60.20">
    <property type="entry name" value="PLAT/LH2 domain"/>
    <property type="match status" value="1"/>
</dbReference>
<gene>
    <name evidence="4" type="ORF">FRX31_028388</name>
</gene>
<evidence type="ECO:0000256" key="2">
    <source>
        <dbReference type="SAM" id="SignalP"/>
    </source>
</evidence>
<dbReference type="PROSITE" id="PS50095">
    <property type="entry name" value="PLAT"/>
    <property type="match status" value="1"/>
</dbReference>
<dbReference type="Pfam" id="PF06232">
    <property type="entry name" value="ATS3"/>
    <property type="match status" value="1"/>
</dbReference>